<dbReference type="Proteomes" id="UP000321361">
    <property type="component" value="Unassembled WGS sequence"/>
</dbReference>
<dbReference type="PROSITE" id="PS51257">
    <property type="entry name" value="PROKAR_LIPOPROTEIN"/>
    <property type="match status" value="1"/>
</dbReference>
<organism evidence="4 5">
    <name type="scientific">Enterococcus thailandicus</name>
    <dbReference type="NCBI Taxonomy" id="417368"/>
    <lineage>
        <taxon>Bacteria</taxon>
        <taxon>Bacillati</taxon>
        <taxon>Bacillota</taxon>
        <taxon>Bacilli</taxon>
        <taxon>Lactobacillales</taxon>
        <taxon>Enterococcaceae</taxon>
        <taxon>Enterococcus</taxon>
    </lineage>
</organism>
<feature type="domain" description="PepSY" evidence="2">
    <location>
        <begin position="66"/>
        <end position="123"/>
    </location>
</feature>
<accession>A0A179EU97</accession>
<evidence type="ECO:0000313" key="4">
    <source>
        <dbReference type="EMBL" id="OAQ56363.1"/>
    </source>
</evidence>
<gene>
    <name evidence="4" type="ORF">A6E74_02845</name>
    <name evidence="3" type="ORF">ETH01_05720</name>
</gene>
<keyword evidence="5" id="KW-1185">Reference proteome</keyword>
<evidence type="ECO:0000259" key="2">
    <source>
        <dbReference type="Pfam" id="PF03413"/>
    </source>
</evidence>
<evidence type="ECO:0000313" key="6">
    <source>
        <dbReference type="Proteomes" id="UP000321361"/>
    </source>
</evidence>
<dbReference type="Gene3D" id="3.10.450.40">
    <property type="match status" value="2"/>
</dbReference>
<feature type="region of interest" description="Disordered" evidence="1">
    <location>
        <begin position="23"/>
        <end position="59"/>
    </location>
</feature>
<dbReference type="Proteomes" id="UP000078516">
    <property type="component" value="Unassembled WGS sequence"/>
</dbReference>
<feature type="domain" description="PepSY" evidence="2">
    <location>
        <begin position="149"/>
        <end position="207"/>
    </location>
</feature>
<keyword evidence="3" id="KW-0449">Lipoprotein</keyword>
<dbReference type="GeneID" id="77487237"/>
<comment type="caution">
    <text evidence="4">The sequence shown here is derived from an EMBL/GenBank/DDBJ whole genome shotgun (WGS) entry which is preliminary data.</text>
</comment>
<protein>
    <submittedName>
        <fullName evidence="3">Lipoprotein</fullName>
    </submittedName>
    <submittedName>
        <fullName evidence="4">Lysis protein</fullName>
    </submittedName>
</protein>
<dbReference type="InterPro" id="IPR025711">
    <property type="entry name" value="PepSY"/>
</dbReference>
<dbReference type="AlphaFoldDB" id="A0A179EU97"/>
<evidence type="ECO:0000313" key="5">
    <source>
        <dbReference type="Proteomes" id="UP000078516"/>
    </source>
</evidence>
<dbReference type="EMBL" id="LWMN01000010">
    <property type="protein sequence ID" value="OAQ56363.1"/>
    <property type="molecule type" value="Genomic_DNA"/>
</dbReference>
<sequence length="210" mass="23285">MKKIAYLSIAIGTLGLLAGCQSNEKQDQSQNQSNTQTSQTQAMKDNHSSTTASSVAGKSVEGDLRVSVEEAIKTYQATYPDSDITSLELDTSFGAYYYKIEGVNDTTEFEIRVDGVTKKVEKEREEQLDRDEQNGVKRREDKIDIQNLLSIEKAAEIAVQQVGGGTATDWDLDKDLGITFWEVTVENNQQETTVKMNAQTGEILETEVDD</sequence>
<evidence type="ECO:0000256" key="1">
    <source>
        <dbReference type="SAM" id="MobiDB-lite"/>
    </source>
</evidence>
<dbReference type="EMBL" id="BJUG01000002">
    <property type="protein sequence ID" value="GEK36285.1"/>
    <property type="molecule type" value="Genomic_DNA"/>
</dbReference>
<dbReference type="RefSeq" id="WP_067481963.1">
    <property type="nucleotide sequence ID" value="NZ_BJUG01000002.1"/>
</dbReference>
<dbReference type="OrthoDB" id="2943484at2"/>
<name>A0A179EU97_ENTTH</name>
<dbReference type="Pfam" id="PF03413">
    <property type="entry name" value="PepSY"/>
    <property type="match status" value="2"/>
</dbReference>
<dbReference type="PATRIC" id="fig|417368.6.peg.1099"/>
<reference evidence="4 5" key="1">
    <citation type="submission" date="2016-04" db="EMBL/GenBank/DDBJ databases">
        <title>Draft genome of an Enterococcus thailandicus strain isolated from bovine feces.</title>
        <authorList>
            <person name="Beukers A.G."/>
            <person name="Zaheer R."/>
            <person name="Goji N."/>
            <person name="Cook S.R."/>
            <person name="Amoako K."/>
            <person name="Chaves A.V."/>
            <person name="Ward M.P."/>
            <person name="Mcallister T.A."/>
        </authorList>
    </citation>
    <scope>NUCLEOTIDE SEQUENCE [LARGE SCALE GENOMIC DNA]</scope>
    <source>
        <strain evidence="4 5">F0711D 46</strain>
    </source>
</reference>
<dbReference type="KEGG" id="eth:CK496_06245"/>
<reference evidence="3 6" key="2">
    <citation type="submission" date="2019-07" db="EMBL/GenBank/DDBJ databases">
        <title>Whole genome shotgun sequence of Enterococcus thailandicus NBRC 101867.</title>
        <authorList>
            <person name="Hosoyama A."/>
            <person name="Uohara A."/>
            <person name="Ohji S."/>
            <person name="Ichikawa N."/>
        </authorList>
    </citation>
    <scope>NUCLEOTIDE SEQUENCE [LARGE SCALE GENOMIC DNA]</scope>
    <source>
        <strain evidence="3 6">NBRC 101867</strain>
    </source>
</reference>
<feature type="compositionally biased region" description="Low complexity" evidence="1">
    <location>
        <begin position="28"/>
        <end position="41"/>
    </location>
</feature>
<proteinExistence type="predicted"/>
<evidence type="ECO:0000313" key="3">
    <source>
        <dbReference type="EMBL" id="GEK36285.1"/>
    </source>
</evidence>